<organism evidence="2 3">
    <name type="scientific">Streptomyces zhihengii</name>
    <dbReference type="NCBI Taxonomy" id="1818004"/>
    <lineage>
        <taxon>Bacteria</taxon>
        <taxon>Bacillati</taxon>
        <taxon>Actinomycetota</taxon>
        <taxon>Actinomycetes</taxon>
        <taxon>Kitasatosporales</taxon>
        <taxon>Streptomycetaceae</taxon>
        <taxon>Streptomyces</taxon>
    </lineage>
</organism>
<dbReference type="InterPro" id="IPR044925">
    <property type="entry name" value="His-Me_finger_sf"/>
</dbReference>
<dbReference type="Proteomes" id="UP000664109">
    <property type="component" value="Unassembled WGS sequence"/>
</dbReference>
<comment type="caution">
    <text evidence="2">The sequence shown here is derived from an EMBL/GenBank/DDBJ whole genome shotgun (WGS) entry which is preliminary data.</text>
</comment>
<accession>A0ABS2V5I6</accession>
<keyword evidence="2" id="KW-0378">Hydrolase</keyword>
<name>A0ABS2V5I6_9ACTN</name>
<geneLocation type="plasmid" evidence="2">
    <name>unnamed1</name>
</geneLocation>
<evidence type="ECO:0000313" key="3">
    <source>
        <dbReference type="Proteomes" id="UP000664109"/>
    </source>
</evidence>
<reference evidence="2 3" key="1">
    <citation type="journal article" date="2016" name="Arch. Microbiol.">
        <title>Streptomyces zhihengii sp. nov., isolated from rhizospheric soil of Psammosilene tunicoides.</title>
        <authorList>
            <person name="Huang M.J."/>
            <person name="Fei J.J."/>
            <person name="Salam N."/>
            <person name="Kim C.J."/>
            <person name="Hozzein W.N."/>
            <person name="Xiao M."/>
            <person name="Huang H.Q."/>
            <person name="Li W.J."/>
        </authorList>
    </citation>
    <scope>NUCLEOTIDE SEQUENCE [LARGE SCALE GENOMIC DNA]</scope>
    <source>
        <strain evidence="2 3">YIM T102</strain>
    </source>
</reference>
<protein>
    <submittedName>
        <fullName evidence="2">HNH endonuclease</fullName>
    </submittedName>
</protein>
<dbReference type="SUPFAM" id="SSF54060">
    <property type="entry name" value="His-Me finger endonucleases"/>
    <property type="match status" value="1"/>
</dbReference>
<sequence length="219" mass="24241">MAERTPSTEKCTAADCERPQWARRLCNPCLSRAYRRGEIERVQVHGRTGCDVKGCESPHHANGHCKIHNANERRIGQPVAPKVVIRGTIEERWLAKVIPTPDGHWLWPESPKGCPYPKLGGKIDGRWTTEYAHHVAYRWAHGALPESGVVHHTCGLRLCSNPDHLQSVDAVANILEMKQRISLEREIEMLTAAVAALEAALGLDVPIDDQEGGNDASMA</sequence>
<keyword evidence="2" id="KW-0255">Endonuclease</keyword>
<dbReference type="EMBL" id="JAFEJA010000003">
    <property type="protein sequence ID" value="MBM9624417.1"/>
    <property type="molecule type" value="Genomic_DNA"/>
</dbReference>
<proteinExistence type="predicted"/>
<keyword evidence="3" id="KW-1185">Reference proteome</keyword>
<evidence type="ECO:0000259" key="1">
    <source>
        <dbReference type="Pfam" id="PF13392"/>
    </source>
</evidence>
<feature type="domain" description="HNH nuclease" evidence="1">
    <location>
        <begin position="131"/>
        <end position="167"/>
    </location>
</feature>
<evidence type="ECO:0000313" key="2">
    <source>
        <dbReference type="EMBL" id="MBM9624417.1"/>
    </source>
</evidence>
<dbReference type="GO" id="GO:0004519">
    <property type="term" value="F:endonuclease activity"/>
    <property type="evidence" value="ECO:0007669"/>
    <property type="project" value="UniProtKB-KW"/>
</dbReference>
<dbReference type="InterPro" id="IPR003615">
    <property type="entry name" value="HNH_nuc"/>
</dbReference>
<gene>
    <name evidence="2" type="ORF">JE024_38320</name>
</gene>
<keyword evidence="2" id="KW-0540">Nuclease</keyword>
<dbReference type="RefSeq" id="WP_205378613.1">
    <property type="nucleotide sequence ID" value="NZ_JAFEJA010000003.1"/>
</dbReference>
<dbReference type="Pfam" id="PF13392">
    <property type="entry name" value="HNH_3"/>
    <property type="match status" value="1"/>
</dbReference>
<keyword evidence="2" id="KW-0614">Plasmid</keyword>